<keyword evidence="1" id="KW-0472">Membrane</keyword>
<evidence type="ECO:0000256" key="2">
    <source>
        <dbReference type="SAM" id="SignalP"/>
    </source>
</evidence>
<evidence type="ECO:0000313" key="4">
    <source>
        <dbReference type="Proteomes" id="UP000176593"/>
    </source>
</evidence>
<keyword evidence="2" id="KW-0732">Signal</keyword>
<organism evidence="3 4">
    <name type="scientific">Candidatus Uhrbacteria bacterium RIFCSPLOWO2_02_FULL_48_18</name>
    <dbReference type="NCBI Taxonomy" id="1802408"/>
    <lineage>
        <taxon>Bacteria</taxon>
        <taxon>Candidatus Uhriibacteriota</taxon>
    </lineage>
</organism>
<evidence type="ECO:0000313" key="3">
    <source>
        <dbReference type="EMBL" id="OGL86350.1"/>
    </source>
</evidence>
<keyword evidence="1" id="KW-1133">Transmembrane helix</keyword>
<protein>
    <submittedName>
        <fullName evidence="3">Uncharacterized protein</fullName>
    </submittedName>
</protein>
<feature type="transmembrane region" description="Helical" evidence="1">
    <location>
        <begin position="111"/>
        <end position="132"/>
    </location>
</feature>
<reference evidence="3 4" key="1">
    <citation type="journal article" date="2016" name="Nat. Commun.">
        <title>Thousands of microbial genomes shed light on interconnected biogeochemical processes in an aquifer system.</title>
        <authorList>
            <person name="Anantharaman K."/>
            <person name="Brown C.T."/>
            <person name="Hug L.A."/>
            <person name="Sharon I."/>
            <person name="Castelle C.J."/>
            <person name="Probst A.J."/>
            <person name="Thomas B.C."/>
            <person name="Singh A."/>
            <person name="Wilkins M.J."/>
            <person name="Karaoz U."/>
            <person name="Brodie E.L."/>
            <person name="Williams K.H."/>
            <person name="Hubbard S.S."/>
            <person name="Banfield J.F."/>
        </authorList>
    </citation>
    <scope>NUCLEOTIDE SEQUENCE [LARGE SCALE GENOMIC DNA]</scope>
</reference>
<feature type="transmembrane region" description="Helical" evidence="1">
    <location>
        <begin position="67"/>
        <end position="90"/>
    </location>
</feature>
<dbReference type="Proteomes" id="UP000176593">
    <property type="component" value="Unassembled WGS sequence"/>
</dbReference>
<sequence length="136" mass="13606">MLKNSYLKFGAMIGSLPALILPLSVSAGATAAPGQGLNASQGSLTTIKEGAGITAGASDLPTLIGRIIGVLLGVMGIILVIYIVLAGITYMTAGGDDAKVKKAKAMIQTSVVGIIIIVAAYSISSFVISQIITATA</sequence>
<dbReference type="InterPro" id="IPR043993">
    <property type="entry name" value="T4SS_pilin"/>
</dbReference>
<keyword evidence="1" id="KW-0812">Transmembrane</keyword>
<proteinExistence type="predicted"/>
<evidence type="ECO:0000256" key="1">
    <source>
        <dbReference type="SAM" id="Phobius"/>
    </source>
</evidence>
<name>A0A1F7V777_9BACT</name>
<accession>A0A1F7V777</accession>
<dbReference type="EMBL" id="MGEQ01000010">
    <property type="protein sequence ID" value="OGL86350.1"/>
    <property type="molecule type" value="Genomic_DNA"/>
</dbReference>
<feature type="chain" id="PRO_5009533212" evidence="2">
    <location>
        <begin position="32"/>
        <end position="136"/>
    </location>
</feature>
<dbReference type="AlphaFoldDB" id="A0A1F7V777"/>
<gene>
    <name evidence="3" type="ORF">A3I41_02210</name>
</gene>
<feature type="signal peptide" evidence="2">
    <location>
        <begin position="1"/>
        <end position="31"/>
    </location>
</feature>
<dbReference type="Pfam" id="PF18895">
    <property type="entry name" value="T4SS_pilin"/>
    <property type="match status" value="1"/>
</dbReference>
<comment type="caution">
    <text evidence="3">The sequence shown here is derived from an EMBL/GenBank/DDBJ whole genome shotgun (WGS) entry which is preliminary data.</text>
</comment>